<keyword evidence="2" id="KW-0808">Transferase</keyword>
<feature type="domain" description="Protein kinase" evidence="1">
    <location>
        <begin position="315"/>
        <end position="573"/>
    </location>
</feature>
<dbReference type="InterPro" id="IPR011009">
    <property type="entry name" value="Kinase-like_dom_sf"/>
</dbReference>
<dbReference type="Pfam" id="PF07714">
    <property type="entry name" value="PK_Tyr_Ser-Thr"/>
    <property type="match status" value="1"/>
</dbReference>
<dbReference type="Proteomes" id="UP000232688">
    <property type="component" value="Unassembled WGS sequence"/>
</dbReference>
<sequence>MELVNTNDENSFDPTPRLKSSPVPIKFISFNEKDIYCIYCREEYIETLLCRKQRYCKKCLSLYISYITDDNIYLDVYICTIDLEFNLSRKRVSRNIQECYENNSRILCFKQINGYIKDLYFNINDFKIYNKVIKSEKYCKLCGKSFYHGTDRLNMEQNKLKLCSDCYLISSGWIVSTLINKQISILYLPWWHNVYQCNACYSTLIFISDCQKYCENCNIFYTGCRYCLTTNVIFGPTVQSQCRKCKRISLISEFSGFDDFIYSNIIYDNLSKLKLTEFAKSLKMIDKYFEPFIIDLTFEKRYDREQIKWIPYSQFTNINEIARGGFGIIYKAIWSSENETVILKRFENSKNIEKYFLNELKSYQHCSNSRIIEIYGFTKDPKLKDYILIMRYASDGDLHKYLQKNFTSIKWNKQKLHILWQISEGLETIHNKKFMHRDFHSGNILFDSTNNNYDKNYQWKIGDLGLSQAVNNKSSNHEIYGVIPYIAPEIFEGSEFSQESDIYSFSMIMWELTTGCKPFSNIKHDVQLICKILDGLRPKITEDTPKCYANLMKKCWDPNPKKRPSIKKIRLTFGGWAFKGKNEAKFIQAETKRMELITSKTIGPEFAEKHHSEAIYTSRLLNSFISEYSSINLSLSSTISISNSKQGYDHNYISTEQDFDIDIESSLPSQNLSLSIQNSLSIY</sequence>
<dbReference type="PROSITE" id="PS50011">
    <property type="entry name" value="PROTEIN_KINASE_DOM"/>
    <property type="match status" value="1"/>
</dbReference>
<evidence type="ECO:0000313" key="3">
    <source>
        <dbReference type="Proteomes" id="UP000232688"/>
    </source>
</evidence>
<protein>
    <submittedName>
        <fullName evidence="2">Kinase-like protein</fullName>
    </submittedName>
</protein>
<gene>
    <name evidence="2" type="ORF">RhiirA1_452556</name>
</gene>
<name>A0A2N0S9M7_9GLOM</name>
<dbReference type="GO" id="GO:0005524">
    <property type="term" value="F:ATP binding"/>
    <property type="evidence" value="ECO:0007669"/>
    <property type="project" value="InterPro"/>
</dbReference>
<accession>A0A2N0S9M7</accession>
<reference evidence="2 3" key="2">
    <citation type="submission" date="2017-10" db="EMBL/GenBank/DDBJ databases">
        <title>Genome analyses suggest a sexual origin of heterokaryosis in a supposedly ancient asexual fungus.</title>
        <authorList>
            <person name="Corradi N."/>
            <person name="Sedzielewska K."/>
            <person name="Noel J."/>
            <person name="Charron P."/>
            <person name="Farinelli L."/>
            <person name="Marton T."/>
            <person name="Kruger M."/>
            <person name="Pelin A."/>
            <person name="Brachmann A."/>
            <person name="Corradi N."/>
        </authorList>
    </citation>
    <scope>NUCLEOTIDE SEQUENCE [LARGE SCALE GENOMIC DNA]</scope>
    <source>
        <strain evidence="2 3">A1</strain>
    </source>
</reference>
<organism evidence="2 3">
    <name type="scientific">Rhizophagus irregularis</name>
    <dbReference type="NCBI Taxonomy" id="588596"/>
    <lineage>
        <taxon>Eukaryota</taxon>
        <taxon>Fungi</taxon>
        <taxon>Fungi incertae sedis</taxon>
        <taxon>Mucoromycota</taxon>
        <taxon>Glomeromycotina</taxon>
        <taxon>Glomeromycetes</taxon>
        <taxon>Glomerales</taxon>
        <taxon>Glomeraceae</taxon>
        <taxon>Rhizophagus</taxon>
    </lineage>
</organism>
<evidence type="ECO:0000313" key="2">
    <source>
        <dbReference type="EMBL" id="PKC72241.1"/>
    </source>
</evidence>
<dbReference type="AlphaFoldDB" id="A0A2N0S9M7"/>
<dbReference type="VEuPathDB" id="FungiDB:FUN_003135"/>
<dbReference type="PANTHER" id="PTHR44329:SF289">
    <property type="entry name" value="SERINE_THREONINE-PROTEIN KINASE VIK"/>
    <property type="match status" value="1"/>
</dbReference>
<evidence type="ECO:0000259" key="1">
    <source>
        <dbReference type="PROSITE" id="PS50011"/>
    </source>
</evidence>
<proteinExistence type="predicted"/>
<comment type="caution">
    <text evidence="2">The sequence shown here is derived from an EMBL/GenBank/DDBJ whole genome shotgun (WGS) entry which is preliminary data.</text>
</comment>
<dbReference type="EMBL" id="LLXH01000133">
    <property type="protein sequence ID" value="PKC72241.1"/>
    <property type="molecule type" value="Genomic_DNA"/>
</dbReference>
<dbReference type="PANTHER" id="PTHR44329">
    <property type="entry name" value="SERINE/THREONINE-PROTEIN KINASE TNNI3K-RELATED"/>
    <property type="match status" value="1"/>
</dbReference>
<keyword evidence="2" id="KW-0418">Kinase</keyword>
<dbReference type="VEuPathDB" id="FungiDB:RhiirA1_452556"/>
<dbReference type="Gene3D" id="1.10.510.10">
    <property type="entry name" value="Transferase(Phosphotransferase) domain 1"/>
    <property type="match status" value="1"/>
</dbReference>
<dbReference type="InterPro" id="IPR000719">
    <property type="entry name" value="Prot_kinase_dom"/>
</dbReference>
<dbReference type="SUPFAM" id="SSF56112">
    <property type="entry name" value="Protein kinase-like (PK-like)"/>
    <property type="match status" value="1"/>
</dbReference>
<dbReference type="InterPro" id="IPR051681">
    <property type="entry name" value="Ser/Thr_Kinases-Pseudokinases"/>
</dbReference>
<dbReference type="PRINTS" id="PR00109">
    <property type="entry name" value="TYRKINASE"/>
</dbReference>
<dbReference type="GO" id="GO:0004674">
    <property type="term" value="F:protein serine/threonine kinase activity"/>
    <property type="evidence" value="ECO:0007669"/>
    <property type="project" value="TreeGrafter"/>
</dbReference>
<dbReference type="InterPro" id="IPR001245">
    <property type="entry name" value="Ser-Thr/Tyr_kinase_cat_dom"/>
</dbReference>
<reference evidence="2 3" key="1">
    <citation type="submission" date="2017-10" db="EMBL/GenBank/DDBJ databases">
        <title>Extensive intraspecific genome diversity in a model arbuscular mycorrhizal fungus.</title>
        <authorList>
            <person name="Chen E.C.H."/>
            <person name="Morin E."/>
            <person name="Baudet D."/>
            <person name="Noel J."/>
            <person name="Ndikumana S."/>
            <person name="Charron P."/>
            <person name="St-Onge C."/>
            <person name="Giorgi J."/>
            <person name="Grigoriev I.V."/>
            <person name="Roux C."/>
            <person name="Martin F.M."/>
            <person name="Corradi N."/>
        </authorList>
    </citation>
    <scope>NUCLEOTIDE SEQUENCE [LARGE SCALE GENOMIC DNA]</scope>
    <source>
        <strain evidence="2 3">A1</strain>
    </source>
</reference>
<dbReference type="VEuPathDB" id="FungiDB:RhiirFUN_023758"/>